<dbReference type="SUPFAM" id="SSF51905">
    <property type="entry name" value="FAD/NAD(P)-binding domain"/>
    <property type="match status" value="1"/>
</dbReference>
<keyword evidence="1" id="KW-0963">Cytoplasm</keyword>
<dbReference type="RefSeq" id="WP_064026755.1">
    <property type="nucleotide sequence ID" value="NZ_LUUK01000091.1"/>
</dbReference>
<dbReference type="GO" id="GO:0032259">
    <property type="term" value="P:methylation"/>
    <property type="evidence" value="ECO:0007669"/>
    <property type="project" value="UniProtKB-KW"/>
</dbReference>
<reference evidence="12" key="1">
    <citation type="submission" date="2016-03" db="EMBL/GenBank/DDBJ databases">
        <authorList>
            <person name="Heylen K."/>
            <person name="De Vos P."/>
            <person name="Vekeman B."/>
        </authorList>
    </citation>
    <scope>NUCLEOTIDE SEQUENCE [LARGE SCALE GENOMIC DNA]</scope>
    <source>
        <strain evidence="12">R-45383</strain>
    </source>
</reference>
<evidence type="ECO:0000256" key="2">
    <source>
        <dbReference type="ARBA" id="ARBA00022603"/>
    </source>
</evidence>
<dbReference type="GO" id="GO:0005737">
    <property type="term" value="C:cytoplasm"/>
    <property type="evidence" value="ECO:0007669"/>
    <property type="project" value="TreeGrafter"/>
</dbReference>
<evidence type="ECO:0000256" key="6">
    <source>
        <dbReference type="ARBA" id="ARBA00022694"/>
    </source>
</evidence>
<proteinExistence type="predicted"/>
<dbReference type="GO" id="GO:0008168">
    <property type="term" value="F:methyltransferase activity"/>
    <property type="evidence" value="ECO:0007669"/>
    <property type="project" value="UniProtKB-KW"/>
</dbReference>
<keyword evidence="12" id="KW-1185">Reference proteome</keyword>
<evidence type="ECO:0000256" key="1">
    <source>
        <dbReference type="ARBA" id="ARBA00022490"/>
    </source>
</evidence>
<organism evidence="11 12">
    <name type="scientific">Methylomonas koyamae</name>
    <dbReference type="NCBI Taxonomy" id="702114"/>
    <lineage>
        <taxon>Bacteria</taxon>
        <taxon>Pseudomonadati</taxon>
        <taxon>Pseudomonadota</taxon>
        <taxon>Gammaproteobacteria</taxon>
        <taxon>Methylococcales</taxon>
        <taxon>Methylococcaceae</taxon>
        <taxon>Methylomonas</taxon>
    </lineage>
</organism>
<dbReference type="Pfam" id="PF01266">
    <property type="entry name" value="DAO"/>
    <property type="match status" value="1"/>
</dbReference>
<dbReference type="PANTHER" id="PTHR13847:SF283">
    <property type="entry name" value="TRNA 5-METHYLAMINOMETHYL-2-THIOURIDINE BIOSYNTHESIS BIFUNCTIONAL PROTEIN MNMC"/>
    <property type="match status" value="1"/>
</dbReference>
<keyword evidence="5" id="KW-0949">S-adenosyl-L-methionine</keyword>
<dbReference type="OrthoDB" id="214253at2"/>
<dbReference type="InterPro" id="IPR006076">
    <property type="entry name" value="FAD-dep_OxRdtase"/>
</dbReference>
<dbReference type="STRING" id="702114.A1355_23000"/>
<evidence type="ECO:0000313" key="11">
    <source>
        <dbReference type="EMBL" id="OAI21801.1"/>
    </source>
</evidence>
<keyword evidence="4" id="KW-0808">Transferase</keyword>
<evidence type="ECO:0000256" key="5">
    <source>
        <dbReference type="ARBA" id="ARBA00022691"/>
    </source>
</evidence>
<keyword evidence="2" id="KW-0489">Methyltransferase</keyword>
<evidence type="ECO:0000256" key="9">
    <source>
        <dbReference type="ARBA" id="ARBA00023268"/>
    </source>
</evidence>
<name>A0A177NV60_9GAMM</name>
<evidence type="ECO:0000256" key="3">
    <source>
        <dbReference type="ARBA" id="ARBA00022630"/>
    </source>
</evidence>
<keyword evidence="7" id="KW-0274">FAD</keyword>
<dbReference type="SUPFAM" id="SSF54373">
    <property type="entry name" value="FAD-linked reductases, C-terminal domain"/>
    <property type="match status" value="1"/>
</dbReference>
<feature type="domain" description="FAD dependent oxidoreductase" evidence="10">
    <location>
        <begin position="4"/>
        <end position="327"/>
    </location>
</feature>
<keyword evidence="8" id="KW-0560">Oxidoreductase</keyword>
<accession>A0A177NV60</accession>
<evidence type="ECO:0000313" key="12">
    <source>
        <dbReference type="Proteomes" id="UP000077628"/>
    </source>
</evidence>
<dbReference type="AlphaFoldDB" id="A0A177NV60"/>
<dbReference type="Gene3D" id="3.30.9.10">
    <property type="entry name" value="D-Amino Acid Oxidase, subunit A, domain 2"/>
    <property type="match status" value="1"/>
</dbReference>
<dbReference type="GO" id="GO:0008033">
    <property type="term" value="P:tRNA processing"/>
    <property type="evidence" value="ECO:0007669"/>
    <property type="project" value="UniProtKB-KW"/>
</dbReference>
<protein>
    <submittedName>
        <fullName evidence="11">FAD-dependent oxidoreductase</fullName>
    </submittedName>
</protein>
<sequence>MKIDVLIVGQGLAGSLLAWTLLRRRLRVVLVDDGRESASKVAAGLINPITGRRWVKAAYLSQMLPAAMSCYQALANHFGQAFFVEMPMLRLLRDERDRQRVIARLEDPIYEGFLTFDATLPVGLRSPFGAVLQTSTGFLRTEALLARIREALLAMGVYRTAELDCRQIALEPELRWRELAPRRIVFCEGHRARFNPWFGGLPFQPAKGEILTGVTTGSLPEIMLNYRHWLVPLGDGGFKTGATYDVERLDAVPTEAGKQSLLADLRAVYPASAEFRIEQHRAGIRPATLDKQPFMGCHPRYPNLYIFNGFGSKGSLTIPWLAERFADFLQQKADLPAWCDVSRYHDSHFPG</sequence>
<dbReference type="InterPro" id="IPR036188">
    <property type="entry name" value="FAD/NAD-bd_sf"/>
</dbReference>
<dbReference type="PANTHER" id="PTHR13847">
    <property type="entry name" value="SARCOSINE DEHYDROGENASE-RELATED"/>
    <property type="match status" value="1"/>
</dbReference>
<dbReference type="GO" id="GO:0016491">
    <property type="term" value="F:oxidoreductase activity"/>
    <property type="evidence" value="ECO:0007669"/>
    <property type="project" value="UniProtKB-KW"/>
</dbReference>
<keyword evidence="9" id="KW-0511">Multifunctional enzyme</keyword>
<evidence type="ECO:0000256" key="7">
    <source>
        <dbReference type="ARBA" id="ARBA00022827"/>
    </source>
</evidence>
<gene>
    <name evidence="11" type="ORF">A1355_23000</name>
</gene>
<evidence type="ECO:0000259" key="10">
    <source>
        <dbReference type="Pfam" id="PF01266"/>
    </source>
</evidence>
<keyword evidence="6" id="KW-0819">tRNA processing</keyword>
<evidence type="ECO:0000256" key="8">
    <source>
        <dbReference type="ARBA" id="ARBA00023002"/>
    </source>
</evidence>
<keyword evidence="3" id="KW-0285">Flavoprotein</keyword>
<dbReference type="Gene3D" id="3.50.50.60">
    <property type="entry name" value="FAD/NAD(P)-binding domain"/>
    <property type="match status" value="1"/>
</dbReference>
<dbReference type="EMBL" id="LUUK01000091">
    <property type="protein sequence ID" value="OAI21801.1"/>
    <property type="molecule type" value="Genomic_DNA"/>
</dbReference>
<dbReference type="Proteomes" id="UP000077628">
    <property type="component" value="Unassembled WGS sequence"/>
</dbReference>
<comment type="caution">
    <text evidence="11">The sequence shown here is derived from an EMBL/GenBank/DDBJ whole genome shotgun (WGS) entry which is preliminary data.</text>
</comment>
<evidence type="ECO:0000256" key="4">
    <source>
        <dbReference type="ARBA" id="ARBA00022679"/>
    </source>
</evidence>